<gene>
    <name evidence="4" type="ORF">BSU04_32335</name>
</gene>
<evidence type="ECO:0000313" key="4">
    <source>
        <dbReference type="EMBL" id="OXC74349.1"/>
    </source>
</evidence>
<name>A0A226WU39_CABSO</name>
<feature type="short sequence motif" description="DGA/G" evidence="2">
    <location>
        <begin position="296"/>
        <end position="298"/>
    </location>
</feature>
<dbReference type="AlphaFoldDB" id="A0A226WU39"/>
<keyword evidence="4" id="KW-0449">Lipoprotein</keyword>
<dbReference type="Proteomes" id="UP000214720">
    <property type="component" value="Unassembled WGS sequence"/>
</dbReference>
<dbReference type="SUPFAM" id="SSF52151">
    <property type="entry name" value="FabD/lysophospholipase-like"/>
    <property type="match status" value="1"/>
</dbReference>
<feature type="domain" description="PNPLA" evidence="3">
    <location>
        <begin position="85"/>
        <end position="309"/>
    </location>
</feature>
<organism evidence="4 5">
    <name type="scientific">Caballeronia sordidicola</name>
    <name type="common">Burkholderia sordidicola</name>
    <dbReference type="NCBI Taxonomy" id="196367"/>
    <lineage>
        <taxon>Bacteria</taxon>
        <taxon>Pseudomonadati</taxon>
        <taxon>Pseudomonadota</taxon>
        <taxon>Betaproteobacteria</taxon>
        <taxon>Burkholderiales</taxon>
        <taxon>Burkholderiaceae</taxon>
        <taxon>Caballeronia</taxon>
    </lineage>
</organism>
<dbReference type="Pfam" id="PF01734">
    <property type="entry name" value="Patatin"/>
    <property type="match status" value="1"/>
</dbReference>
<dbReference type="PANTHER" id="PTHR10728">
    <property type="entry name" value="CYTOSOLIC PHOSPHOLIPASE A2"/>
    <property type="match status" value="1"/>
</dbReference>
<dbReference type="GO" id="GO:0004623">
    <property type="term" value="F:phospholipase A2 activity"/>
    <property type="evidence" value="ECO:0007669"/>
    <property type="project" value="TreeGrafter"/>
</dbReference>
<reference evidence="5" key="1">
    <citation type="submission" date="2017-01" db="EMBL/GenBank/DDBJ databases">
        <title>Genome Analysis of Deinococcus marmoris KOPRI26562.</title>
        <authorList>
            <person name="Kim J.H."/>
            <person name="Oh H.-M."/>
        </authorList>
    </citation>
    <scope>NUCLEOTIDE SEQUENCE [LARGE SCALE GENOMIC DNA]</scope>
    <source>
        <strain evidence="5">PAMC 26633</strain>
    </source>
</reference>
<comment type="caution">
    <text evidence="4">The sequence shown here is derived from an EMBL/GenBank/DDBJ whole genome shotgun (WGS) entry which is preliminary data.</text>
</comment>
<keyword evidence="2" id="KW-0442">Lipid degradation</keyword>
<evidence type="ECO:0000256" key="2">
    <source>
        <dbReference type="PROSITE-ProRule" id="PRU01161"/>
    </source>
</evidence>
<evidence type="ECO:0000259" key="3">
    <source>
        <dbReference type="PROSITE" id="PS51635"/>
    </source>
</evidence>
<keyword evidence="1 2" id="KW-0443">Lipid metabolism</keyword>
<keyword evidence="2" id="KW-0378">Hydrolase</keyword>
<dbReference type="PROSITE" id="PS51635">
    <property type="entry name" value="PNPLA"/>
    <property type="match status" value="1"/>
</dbReference>
<sequence length="584" mass="63759">MIIPIPRLCLYQTKELTRGAILFVLAISLTACGVTPRFDANAYANKALKVGDSHVRRTGFPICAQARPDPDGDGLCDRRLFVGVAISGGGSRAANFGLGALLQLQELGLLDETTAISSVSGGSLAASYVALFGIDSDAAFDSAARALRQDFLSGWVWRSLSPQRILQVNFSHSTATRTLADTFDELLYHGKTFSDLGNFAPAKPYLYLNAALQNPVSARSQLATRGENTPSTDLQGFTFSTAAFDELGSNLGSYRIADAVAASGAYPGLFEPMVLKNFQDIQLPGDPPSEYLHLSDGGAADNLGVDALIRALQEFEADGLDLHNQKKACLLIIVDAAAHDPALRPGSLPDLRDGPMNSVVSSSIYRAFDLLLDRRREDELAALGIDQASDNPLRFRSAVNIALGNYSYLDSGFSKVRSRSPIYTLAPANDSPNYHTSVSCAVWHVSFDHMNEVATGRSKFQQENFGPWPWIHEKPIPSRGREIEKLEYLVNSVATNYRLELSGRSRCSTTTIQNSLFDASRVLMRDDVRTLLELSEWLRSKDREDLAKSVLDSELFEVPVATAPFYTTHRPGPHSEANAWIECD</sequence>
<dbReference type="PANTHER" id="PTHR10728:SF40">
    <property type="entry name" value="PATATIN FAMILY PROTEIN"/>
    <property type="match status" value="1"/>
</dbReference>
<dbReference type="PROSITE" id="PS51257">
    <property type="entry name" value="PROKAR_LIPOPROTEIN"/>
    <property type="match status" value="1"/>
</dbReference>
<evidence type="ECO:0000256" key="1">
    <source>
        <dbReference type="ARBA" id="ARBA00023098"/>
    </source>
</evidence>
<feature type="active site" description="Nucleophile" evidence="2">
    <location>
        <position position="120"/>
    </location>
</feature>
<dbReference type="InterPro" id="IPR016035">
    <property type="entry name" value="Acyl_Trfase/lysoPLipase"/>
</dbReference>
<proteinExistence type="predicted"/>
<feature type="active site" description="Proton acceptor" evidence="2">
    <location>
        <position position="296"/>
    </location>
</feature>
<accession>A0A226WU39</accession>
<comment type="caution">
    <text evidence="2">Lacks conserved residue(s) required for the propagation of feature annotation.</text>
</comment>
<dbReference type="Gene3D" id="3.40.1090.10">
    <property type="entry name" value="Cytosolic phospholipase A2 catalytic domain"/>
    <property type="match status" value="2"/>
</dbReference>
<evidence type="ECO:0000313" key="5">
    <source>
        <dbReference type="Proteomes" id="UP000214720"/>
    </source>
</evidence>
<dbReference type="GO" id="GO:0005829">
    <property type="term" value="C:cytosol"/>
    <property type="evidence" value="ECO:0007669"/>
    <property type="project" value="TreeGrafter"/>
</dbReference>
<dbReference type="InterPro" id="IPR002641">
    <property type="entry name" value="PNPLA_dom"/>
</dbReference>
<dbReference type="GO" id="GO:0046475">
    <property type="term" value="P:glycerophospholipid catabolic process"/>
    <property type="evidence" value="ECO:0007669"/>
    <property type="project" value="TreeGrafter"/>
</dbReference>
<protein>
    <submittedName>
        <fullName evidence="4">Lipoprotein</fullName>
    </submittedName>
</protein>
<dbReference type="EMBL" id="MTHB01000222">
    <property type="protein sequence ID" value="OXC74349.1"/>
    <property type="molecule type" value="Genomic_DNA"/>
</dbReference>